<sequence>MKKNELIYVWNDLVGIRDLTIAIITSVIGVMTGFFLAPADHPTKQLFFGLTGAILALLINTWLIKPKRNIRDQNN</sequence>
<dbReference type="RefSeq" id="WP_209528253.1">
    <property type="nucleotide sequence ID" value="NZ_JAEEGA010000007.1"/>
</dbReference>
<name>A0A940SVE9_9ENTE</name>
<feature type="transmembrane region" description="Helical" evidence="1">
    <location>
        <begin position="21"/>
        <end position="39"/>
    </location>
</feature>
<protein>
    <submittedName>
        <fullName evidence="2">Uncharacterized protein</fullName>
    </submittedName>
</protein>
<keyword evidence="1" id="KW-0812">Transmembrane</keyword>
<dbReference type="Proteomes" id="UP000674938">
    <property type="component" value="Unassembled WGS sequence"/>
</dbReference>
<evidence type="ECO:0000256" key="1">
    <source>
        <dbReference type="SAM" id="Phobius"/>
    </source>
</evidence>
<accession>A0A940SVE9</accession>
<feature type="transmembrane region" description="Helical" evidence="1">
    <location>
        <begin position="45"/>
        <end position="64"/>
    </location>
</feature>
<gene>
    <name evidence="2" type="ORF">I6N95_12215</name>
</gene>
<keyword evidence="1" id="KW-0472">Membrane</keyword>
<keyword evidence="1" id="KW-1133">Transmembrane helix</keyword>
<proteinExistence type="predicted"/>
<reference evidence="2" key="1">
    <citation type="submission" date="2020-12" db="EMBL/GenBank/DDBJ databases">
        <title>Vagococcus allomyrinae sp. nov. and Enterococcus lavae sp. nov., isolated from the larvae of Allomyrina dichotoma.</title>
        <authorList>
            <person name="Lee S.D."/>
        </authorList>
    </citation>
    <scope>NUCLEOTIDE SEQUENCE</scope>
    <source>
        <strain evidence="2">BWB3-3</strain>
    </source>
</reference>
<dbReference type="AlphaFoldDB" id="A0A940SVE9"/>
<keyword evidence="3" id="KW-1185">Reference proteome</keyword>
<organism evidence="2 3">
    <name type="scientific">Vagococcus allomyrinae</name>
    <dbReference type="NCBI Taxonomy" id="2794353"/>
    <lineage>
        <taxon>Bacteria</taxon>
        <taxon>Bacillati</taxon>
        <taxon>Bacillota</taxon>
        <taxon>Bacilli</taxon>
        <taxon>Lactobacillales</taxon>
        <taxon>Enterococcaceae</taxon>
        <taxon>Vagococcus</taxon>
    </lineage>
</organism>
<dbReference type="EMBL" id="JAEEGA010000007">
    <property type="protein sequence ID" value="MBP1041774.1"/>
    <property type="molecule type" value="Genomic_DNA"/>
</dbReference>
<evidence type="ECO:0000313" key="2">
    <source>
        <dbReference type="EMBL" id="MBP1041774.1"/>
    </source>
</evidence>
<evidence type="ECO:0000313" key="3">
    <source>
        <dbReference type="Proteomes" id="UP000674938"/>
    </source>
</evidence>
<comment type="caution">
    <text evidence="2">The sequence shown here is derived from an EMBL/GenBank/DDBJ whole genome shotgun (WGS) entry which is preliminary data.</text>
</comment>